<dbReference type="Proteomes" id="UP000282469">
    <property type="component" value="Segment"/>
</dbReference>
<dbReference type="EMBL" id="KU050077">
    <property type="protein sequence ID" value="AMB48617.1"/>
    <property type="molecule type" value="Genomic_DNA"/>
</dbReference>
<organismHost>
    <name type="scientific">Glossina</name>
    <name type="common">tsetse flies</name>
    <dbReference type="NCBI Taxonomy" id="7393"/>
</organismHost>
<gene>
    <name evidence="1" type="ORF">GpSGHVEth013</name>
</gene>
<organism evidence="1 2">
    <name type="scientific">Glossina hytrovirus (isolate Glossina pallidipes/Ethiopia/Seibersdorf/-)</name>
    <name type="common">GHV</name>
    <dbReference type="NCBI Taxonomy" id="379529"/>
    <lineage>
        <taxon>Viruses</taxon>
        <taxon>Viruses incertae sedis</taxon>
        <taxon>Naldaviricetes</taxon>
        <taxon>Lefavirales</taxon>
        <taxon>Hytrosaviridae</taxon>
        <taxon>Glossinavirus</taxon>
        <taxon>Glossinavirus glopallidipedis</taxon>
    </lineage>
</organism>
<protein>
    <submittedName>
        <fullName evidence="1">UDP-glucose-6 dehydrogenase-like protein</fullName>
    </submittedName>
</protein>
<sequence>MAGVPYHSPYETGVFLGGIHTLTTRIHSHGYLFGVPVCICARTSFCRTYFILCCTYIVVVSLKPFVNMITSHSKKIKISKLSNCQLDHSTILREYNHCNHLVIITDEMENINQFEFPPVATELRFYLTDKKFAAIFQYKNYNFTKQYNWPDFMAEYNYNFHKDFCFYFKKCLLYKINGNITAVYKEYKE</sequence>
<accession>A0A0Y0JDT3</accession>
<evidence type="ECO:0000313" key="2">
    <source>
        <dbReference type="Proteomes" id="UP000282469"/>
    </source>
</evidence>
<name>A0A0Y0JDT3_GHVS</name>
<evidence type="ECO:0000313" key="1">
    <source>
        <dbReference type="EMBL" id="AMB48617.1"/>
    </source>
</evidence>
<reference evidence="1 2" key="1">
    <citation type="journal article" date="2016" name="J. Gen. Virol.">
        <title>Comprehensive annotation of Glossina pallidipes salivary gland hypertrophy virus from Ethiopian tsetse flies: a proteogenomics approach.</title>
        <authorList>
            <person name="Abd-Alla A.M."/>
            <person name="Kariithi H.M."/>
            <person name="Cousserans F."/>
            <person name="Parker N.J."/>
            <person name="Ince I.A."/>
            <person name="Scully E.D."/>
            <person name="Boeren S."/>
            <person name="Geib S.M."/>
            <person name="Mekonnen S."/>
            <person name="Vlak J.M."/>
            <person name="Parker A.G."/>
            <person name="Vreysen M.J."/>
            <person name="Bergoin M."/>
        </authorList>
    </citation>
    <scope>NUCLEOTIDE SEQUENCE [LARGE SCALE GENOMIC DNA]</scope>
    <source>
        <strain evidence="1 2">Ethiopian</strain>
    </source>
</reference>
<proteinExistence type="predicted"/>